<evidence type="ECO:0000313" key="2">
    <source>
        <dbReference type="Proteomes" id="UP000596337"/>
    </source>
</evidence>
<dbReference type="Pfam" id="PF01042">
    <property type="entry name" value="Ribonuc_L-PSP"/>
    <property type="match status" value="1"/>
</dbReference>
<gene>
    <name evidence="1" type="ORF">JOS67_11920</name>
</gene>
<dbReference type="AlphaFoldDB" id="A0AA92R5Q5"/>
<dbReference type="Proteomes" id="UP000596337">
    <property type="component" value="Chromosome 1"/>
</dbReference>
<evidence type="ECO:0008006" key="3">
    <source>
        <dbReference type="Google" id="ProtNLM"/>
    </source>
</evidence>
<dbReference type="SUPFAM" id="SSF55298">
    <property type="entry name" value="YjgF-like"/>
    <property type="match status" value="1"/>
</dbReference>
<dbReference type="InterPro" id="IPR006175">
    <property type="entry name" value="YjgF/YER057c/UK114"/>
</dbReference>
<dbReference type="EMBL" id="CP069195">
    <property type="protein sequence ID" value="QRG82283.1"/>
    <property type="molecule type" value="Genomic_DNA"/>
</dbReference>
<proteinExistence type="predicted"/>
<dbReference type="RefSeq" id="WP_203346619.1">
    <property type="nucleotide sequence ID" value="NZ_CP069195.1"/>
</dbReference>
<name>A0AA92R5Q5_9VIBR</name>
<dbReference type="Gene3D" id="3.30.1330.40">
    <property type="entry name" value="RutC-like"/>
    <property type="match status" value="1"/>
</dbReference>
<protein>
    <recommendedName>
        <fullName evidence="3">RidA family protein</fullName>
    </recommendedName>
</protein>
<accession>A0AA92R5Q5</accession>
<sequence>MIIEIVLGEAGYDLSDVVRLTYYITDITKFREELGPTLERLKAKNSNPSAALIGVAEAELANPDLMFELEAAAVK</sequence>
<organism evidence="1 2">
    <name type="scientific">Vibrio diabolicus</name>
    <dbReference type="NCBI Taxonomy" id="50719"/>
    <lineage>
        <taxon>Bacteria</taxon>
        <taxon>Pseudomonadati</taxon>
        <taxon>Pseudomonadota</taxon>
        <taxon>Gammaproteobacteria</taxon>
        <taxon>Vibrionales</taxon>
        <taxon>Vibrionaceae</taxon>
        <taxon>Vibrio</taxon>
        <taxon>Vibrio diabolicus subgroup</taxon>
    </lineage>
</organism>
<evidence type="ECO:0000313" key="1">
    <source>
        <dbReference type="EMBL" id="QRG82283.1"/>
    </source>
</evidence>
<reference evidence="1 2" key="1">
    <citation type="submission" date="2021-01" db="EMBL/GenBank/DDBJ databases">
        <title>Characterization of a novel blaVMB-2- harboring plasmid in Vibrio diabolicus.</title>
        <authorList>
            <person name="Liu M."/>
        </authorList>
    </citation>
    <scope>NUCLEOTIDE SEQUENCE [LARGE SCALE GENOMIC DNA]</scope>
    <source>
        <strain evidence="1 2">SLV18</strain>
    </source>
</reference>
<dbReference type="InterPro" id="IPR035959">
    <property type="entry name" value="RutC-like_sf"/>
</dbReference>